<dbReference type="FunFam" id="4.10.280.10:FF:000001">
    <property type="entry name" value="Putative transcription factor 12"/>
    <property type="match status" value="1"/>
</dbReference>
<dbReference type="GO" id="GO:0005667">
    <property type="term" value="C:transcription regulator complex"/>
    <property type="evidence" value="ECO:0007669"/>
    <property type="project" value="TreeGrafter"/>
</dbReference>
<evidence type="ECO:0000313" key="9">
    <source>
        <dbReference type="Proteomes" id="UP000001307"/>
    </source>
</evidence>
<feature type="domain" description="BHLH" evidence="7">
    <location>
        <begin position="132"/>
        <end position="185"/>
    </location>
</feature>
<dbReference type="InParanoid" id="E4WUV8"/>
<dbReference type="AlphaFoldDB" id="E4WUV8"/>
<dbReference type="OrthoDB" id="10034090at2759"/>
<feature type="compositionally biased region" description="Low complexity" evidence="6">
    <location>
        <begin position="276"/>
        <end position="298"/>
    </location>
</feature>
<evidence type="ECO:0000256" key="2">
    <source>
        <dbReference type="ARBA" id="ARBA00023015"/>
    </source>
</evidence>
<feature type="compositionally biased region" description="Pro residues" evidence="6">
    <location>
        <begin position="263"/>
        <end position="275"/>
    </location>
</feature>
<keyword evidence="9" id="KW-1185">Reference proteome</keyword>
<comment type="subcellular location">
    <subcellularLocation>
        <location evidence="1">Nucleus</location>
    </subcellularLocation>
</comment>
<feature type="compositionally biased region" description="Basic and acidic residues" evidence="6">
    <location>
        <begin position="123"/>
        <end position="133"/>
    </location>
</feature>
<dbReference type="PROSITE" id="PS50888">
    <property type="entry name" value="BHLH"/>
    <property type="match status" value="1"/>
</dbReference>
<dbReference type="Gene3D" id="4.10.280.10">
    <property type="entry name" value="Helix-loop-helix DNA-binding domain"/>
    <property type="match status" value="1"/>
</dbReference>
<dbReference type="InterPro" id="IPR051098">
    <property type="entry name" value="NeuroDiff_E-box_TFs"/>
</dbReference>
<dbReference type="EMBL" id="FN653017">
    <property type="protein sequence ID" value="CBY21639.1"/>
    <property type="molecule type" value="Genomic_DNA"/>
</dbReference>
<dbReference type="InterPro" id="IPR036638">
    <property type="entry name" value="HLH_DNA-bd_sf"/>
</dbReference>
<proteinExistence type="predicted"/>
<dbReference type="PANTHER" id="PTHR11793">
    <property type="entry name" value="BASIC HELIX-LOOP-HELIX TRANSCRIPTION FACTOR"/>
    <property type="match status" value="1"/>
</dbReference>
<dbReference type="GO" id="GO:0046983">
    <property type="term" value="F:protein dimerization activity"/>
    <property type="evidence" value="ECO:0007669"/>
    <property type="project" value="InterPro"/>
</dbReference>
<dbReference type="InterPro" id="IPR011598">
    <property type="entry name" value="bHLH_dom"/>
</dbReference>
<evidence type="ECO:0000256" key="6">
    <source>
        <dbReference type="SAM" id="MobiDB-lite"/>
    </source>
</evidence>
<dbReference type="GO" id="GO:0005634">
    <property type="term" value="C:nucleus"/>
    <property type="evidence" value="ECO:0007669"/>
    <property type="project" value="UniProtKB-SubCell"/>
</dbReference>
<sequence length="326" mass="36385">MNPTGEWPYPAGLPGWPGGPGGENGNGMMYPGMPPLGEFPNMPNGFADYANMPGWPAGYPNIPGGMMNPELLRGLAPGLHPGALLKTPEGRKMKNMGSMSPEDRKVFDGSPPGMKINEEDLSPEERERREKERRLANNARERLRVRDINEAFKELGRMCQMHTKSDKPQTKLTILQQAVQVIVQLEIELRERHMNQKSGMKRRNGDMDSAEHELKRLRQMSNFTGMMNGFMQSAMDGNPLGDPNQPPQQFDLTPPGQNGFGHPPAPQQPQQPPQQAPQQQQTPVPSSQIPTSQPQTPSMGELNHKVEFSVSRKIIEIKEENVIFQE</sequence>
<feature type="region of interest" description="Disordered" evidence="6">
    <location>
        <begin position="228"/>
        <end position="310"/>
    </location>
</feature>
<dbReference type="PANTHER" id="PTHR11793:SF13">
    <property type="entry name" value="PROTEIN DAUGHTERLESS"/>
    <property type="match status" value="1"/>
</dbReference>
<reference evidence="8" key="1">
    <citation type="journal article" date="2010" name="Science">
        <title>Plasticity of animal genome architecture unmasked by rapid evolution of a pelagic tunicate.</title>
        <authorList>
            <person name="Denoeud F."/>
            <person name="Henriet S."/>
            <person name="Mungpakdee S."/>
            <person name="Aury J.M."/>
            <person name="Da Silva C."/>
            <person name="Brinkmann H."/>
            <person name="Mikhaleva J."/>
            <person name="Olsen L.C."/>
            <person name="Jubin C."/>
            <person name="Canestro C."/>
            <person name="Bouquet J.M."/>
            <person name="Danks G."/>
            <person name="Poulain J."/>
            <person name="Campsteijn C."/>
            <person name="Adamski M."/>
            <person name="Cross I."/>
            <person name="Yadetie F."/>
            <person name="Muffato M."/>
            <person name="Louis A."/>
            <person name="Butcher S."/>
            <person name="Tsagkogeorga G."/>
            <person name="Konrad A."/>
            <person name="Singh S."/>
            <person name="Jensen M.F."/>
            <person name="Cong E.H."/>
            <person name="Eikeseth-Otteraa H."/>
            <person name="Noel B."/>
            <person name="Anthouard V."/>
            <person name="Porcel B.M."/>
            <person name="Kachouri-Lafond R."/>
            <person name="Nishino A."/>
            <person name="Ugolini M."/>
            <person name="Chourrout P."/>
            <person name="Nishida H."/>
            <person name="Aasland R."/>
            <person name="Huzurbazar S."/>
            <person name="Westhof E."/>
            <person name="Delsuc F."/>
            <person name="Lehrach H."/>
            <person name="Reinhardt R."/>
            <person name="Weissenbach J."/>
            <person name="Roy S.W."/>
            <person name="Artiguenave F."/>
            <person name="Postlethwait J.H."/>
            <person name="Manak J.R."/>
            <person name="Thompson E.M."/>
            <person name="Jaillon O."/>
            <person name="Du Pasquier L."/>
            <person name="Boudinot P."/>
            <person name="Liberles D.A."/>
            <person name="Volff J.N."/>
            <person name="Philippe H."/>
            <person name="Lenhard B."/>
            <person name="Roest Crollius H."/>
            <person name="Wincker P."/>
            <person name="Chourrout D."/>
        </authorList>
    </citation>
    <scope>NUCLEOTIDE SEQUENCE [LARGE SCALE GENOMIC DNA]</scope>
</reference>
<evidence type="ECO:0000256" key="4">
    <source>
        <dbReference type="ARBA" id="ARBA00023163"/>
    </source>
</evidence>
<dbReference type="Pfam" id="PF00010">
    <property type="entry name" value="HLH"/>
    <property type="match status" value="1"/>
</dbReference>
<dbReference type="GO" id="GO:0000785">
    <property type="term" value="C:chromatin"/>
    <property type="evidence" value="ECO:0007669"/>
    <property type="project" value="TreeGrafter"/>
</dbReference>
<evidence type="ECO:0000259" key="7">
    <source>
        <dbReference type="PROSITE" id="PS50888"/>
    </source>
</evidence>
<name>E4WUV8_OIKDI</name>
<dbReference type="SMART" id="SM00353">
    <property type="entry name" value="HLH"/>
    <property type="match status" value="1"/>
</dbReference>
<gene>
    <name evidence="8" type="ORF">GSOID_T00009412001</name>
</gene>
<dbReference type="GO" id="GO:0000981">
    <property type="term" value="F:DNA-binding transcription factor activity, RNA polymerase II-specific"/>
    <property type="evidence" value="ECO:0007669"/>
    <property type="project" value="TreeGrafter"/>
</dbReference>
<keyword evidence="3" id="KW-0238">DNA-binding</keyword>
<evidence type="ECO:0000256" key="5">
    <source>
        <dbReference type="ARBA" id="ARBA00023242"/>
    </source>
</evidence>
<dbReference type="Proteomes" id="UP000001307">
    <property type="component" value="Unassembled WGS sequence"/>
</dbReference>
<keyword evidence="4" id="KW-0804">Transcription</keyword>
<evidence type="ECO:0000256" key="1">
    <source>
        <dbReference type="ARBA" id="ARBA00004123"/>
    </source>
</evidence>
<organism evidence="8">
    <name type="scientific">Oikopleura dioica</name>
    <name type="common">Tunicate</name>
    <dbReference type="NCBI Taxonomy" id="34765"/>
    <lineage>
        <taxon>Eukaryota</taxon>
        <taxon>Metazoa</taxon>
        <taxon>Chordata</taxon>
        <taxon>Tunicata</taxon>
        <taxon>Appendicularia</taxon>
        <taxon>Copelata</taxon>
        <taxon>Oikopleuridae</taxon>
        <taxon>Oikopleura</taxon>
    </lineage>
</organism>
<feature type="region of interest" description="Disordered" evidence="6">
    <location>
        <begin position="1"/>
        <end position="20"/>
    </location>
</feature>
<evidence type="ECO:0000256" key="3">
    <source>
        <dbReference type="ARBA" id="ARBA00023125"/>
    </source>
</evidence>
<keyword evidence="2" id="KW-0805">Transcription regulation</keyword>
<dbReference type="CDD" id="cd18943">
    <property type="entry name" value="bHLH_E-protein_E47-like"/>
    <property type="match status" value="1"/>
</dbReference>
<feature type="region of interest" description="Disordered" evidence="6">
    <location>
        <begin position="82"/>
        <end position="133"/>
    </location>
</feature>
<accession>E4WUV8</accession>
<keyword evidence="5" id="KW-0539">Nucleus</keyword>
<protein>
    <recommendedName>
        <fullName evidence="7">BHLH domain-containing protein</fullName>
    </recommendedName>
</protein>
<dbReference type="SUPFAM" id="SSF47459">
    <property type="entry name" value="HLH, helix-loop-helix DNA-binding domain"/>
    <property type="match status" value="1"/>
</dbReference>
<evidence type="ECO:0000313" key="8">
    <source>
        <dbReference type="EMBL" id="CBY21639.1"/>
    </source>
</evidence>
<dbReference type="GO" id="GO:0000978">
    <property type="term" value="F:RNA polymerase II cis-regulatory region sequence-specific DNA binding"/>
    <property type="evidence" value="ECO:0007669"/>
    <property type="project" value="TreeGrafter"/>
</dbReference>